<reference evidence="1 2" key="1">
    <citation type="journal article" date="2022" name="Allergy">
        <title>Genome assembly and annotation of Periplaneta americana reveal a comprehensive cockroach allergen profile.</title>
        <authorList>
            <person name="Wang L."/>
            <person name="Xiong Q."/>
            <person name="Saelim N."/>
            <person name="Wang L."/>
            <person name="Nong W."/>
            <person name="Wan A.T."/>
            <person name="Shi M."/>
            <person name="Liu X."/>
            <person name="Cao Q."/>
            <person name="Hui J.H.L."/>
            <person name="Sookrung N."/>
            <person name="Leung T.F."/>
            <person name="Tungtrongchitr A."/>
            <person name="Tsui S.K.W."/>
        </authorList>
    </citation>
    <scope>NUCLEOTIDE SEQUENCE [LARGE SCALE GENOMIC DNA]</scope>
    <source>
        <strain evidence="1">PWHHKU_190912</strain>
    </source>
</reference>
<evidence type="ECO:0000313" key="1">
    <source>
        <dbReference type="EMBL" id="KAJ4433075.1"/>
    </source>
</evidence>
<organism evidence="1 2">
    <name type="scientific">Periplaneta americana</name>
    <name type="common">American cockroach</name>
    <name type="synonym">Blatta americana</name>
    <dbReference type="NCBI Taxonomy" id="6978"/>
    <lineage>
        <taxon>Eukaryota</taxon>
        <taxon>Metazoa</taxon>
        <taxon>Ecdysozoa</taxon>
        <taxon>Arthropoda</taxon>
        <taxon>Hexapoda</taxon>
        <taxon>Insecta</taxon>
        <taxon>Pterygota</taxon>
        <taxon>Neoptera</taxon>
        <taxon>Polyneoptera</taxon>
        <taxon>Dictyoptera</taxon>
        <taxon>Blattodea</taxon>
        <taxon>Blattoidea</taxon>
        <taxon>Blattidae</taxon>
        <taxon>Blattinae</taxon>
        <taxon>Periplaneta</taxon>
    </lineage>
</organism>
<gene>
    <name evidence="1" type="ORF">ANN_15332</name>
</gene>
<accession>A0ABQ8SG38</accession>
<dbReference type="PANTHER" id="PTHR47027:SF8">
    <property type="entry name" value="RIBONUCLEASE H"/>
    <property type="match status" value="1"/>
</dbReference>
<sequence>MAPRERVESALGAQPCSSGCLFIIYLDDLVKNCFQNMRGVKVGGKIIKCIRFADDMTFLAEEEMILRDMLLELNDSSGQYGMKINANQEKDHGFRKKNKEGKLANLNGAIESKSYLALNYEYTSFDNDLSIMSVLRVLRLEHRNPVANTSYNGWGDHRANHTIPPFWLDDRPPLLRHVGVRPAAGWSVQALDGLEIRLRIPAITAGDHRANHTIPPFWLDDRPPLLRHVGVRPAAGWSVQALDGLSRGEIGYEWKWNVQEAFMGGQQFAAGRAVKFQRMERKILQLSLRNEVRNEELCNRTAESLKWKWGGHVVRMDQRRWTHRLTLWDPRIGRRRVGRQTTRWADFFKNKAGAHWTSSTRDRQLWRDLEATVLSV</sequence>
<keyword evidence="2" id="KW-1185">Reference proteome</keyword>
<dbReference type="PANTHER" id="PTHR47027">
    <property type="entry name" value="REVERSE TRANSCRIPTASE DOMAIN-CONTAINING PROTEIN"/>
    <property type="match status" value="1"/>
</dbReference>
<dbReference type="EMBL" id="JAJSOF020000027">
    <property type="protein sequence ID" value="KAJ4433075.1"/>
    <property type="molecule type" value="Genomic_DNA"/>
</dbReference>
<comment type="caution">
    <text evidence="1">The sequence shown here is derived from an EMBL/GenBank/DDBJ whole genome shotgun (WGS) entry which is preliminary data.</text>
</comment>
<evidence type="ECO:0008006" key="3">
    <source>
        <dbReference type="Google" id="ProtNLM"/>
    </source>
</evidence>
<name>A0ABQ8SG38_PERAM</name>
<evidence type="ECO:0000313" key="2">
    <source>
        <dbReference type="Proteomes" id="UP001148838"/>
    </source>
</evidence>
<proteinExistence type="predicted"/>
<dbReference type="Proteomes" id="UP001148838">
    <property type="component" value="Unassembled WGS sequence"/>
</dbReference>
<protein>
    <recommendedName>
        <fullName evidence="3">Reverse transcriptase domain-containing protein</fullName>
    </recommendedName>
</protein>